<dbReference type="AlphaFoldDB" id="A0A5N6C0R9"/>
<evidence type="ECO:0000313" key="3">
    <source>
        <dbReference type="Proteomes" id="UP000313066"/>
    </source>
</evidence>
<name>A0A5N6C0R9_9ACTN</name>
<dbReference type="RefSeq" id="WP_139573284.1">
    <property type="nucleotide sequence ID" value="NZ_VDMA02000003.1"/>
</dbReference>
<organism evidence="2 3">
    <name type="scientific">Microbispora catharanthi</name>
    <dbReference type="NCBI Taxonomy" id="1712871"/>
    <lineage>
        <taxon>Bacteria</taxon>
        <taxon>Bacillati</taxon>
        <taxon>Actinomycetota</taxon>
        <taxon>Actinomycetes</taxon>
        <taxon>Streptosporangiales</taxon>
        <taxon>Streptosporangiaceae</taxon>
        <taxon>Microbispora</taxon>
    </lineage>
</organism>
<feature type="compositionally biased region" description="Basic and acidic residues" evidence="1">
    <location>
        <begin position="131"/>
        <end position="143"/>
    </location>
</feature>
<comment type="caution">
    <text evidence="2">The sequence shown here is derived from an EMBL/GenBank/DDBJ whole genome shotgun (WGS) entry which is preliminary data.</text>
</comment>
<gene>
    <name evidence="2" type="ORF">FH610_005900</name>
</gene>
<dbReference type="Proteomes" id="UP000313066">
    <property type="component" value="Unassembled WGS sequence"/>
</dbReference>
<evidence type="ECO:0000256" key="1">
    <source>
        <dbReference type="SAM" id="MobiDB-lite"/>
    </source>
</evidence>
<accession>A0A5N6C0R9</accession>
<evidence type="ECO:0000313" key="2">
    <source>
        <dbReference type="EMBL" id="KAB8186349.1"/>
    </source>
</evidence>
<sequence length="143" mass="15482">MLVEWLAAVAAAGGTAVVQAAGTDVWVSVRQRVAHVLGRDDPEREQAELMRLDQTATDLASLAPGEAALMRARQEASWTARFEMLLESLGEAERERIAHELNDIADEARHASVGGVSGNVFHGPTAFQVGDRNRQDNHFGPRA</sequence>
<feature type="region of interest" description="Disordered" evidence="1">
    <location>
        <begin position="124"/>
        <end position="143"/>
    </location>
</feature>
<proteinExistence type="predicted"/>
<reference evidence="2 3" key="1">
    <citation type="submission" date="2019-10" db="EMBL/GenBank/DDBJ databases">
        <title>Nonomuraea sp. nov., isolated from Phyllanthus amarus.</title>
        <authorList>
            <person name="Klykleung N."/>
            <person name="Tanasupawat S."/>
        </authorList>
    </citation>
    <scope>NUCLEOTIDE SEQUENCE [LARGE SCALE GENOMIC DNA]</scope>
    <source>
        <strain evidence="2 3">CR1-09</strain>
    </source>
</reference>
<keyword evidence="3" id="KW-1185">Reference proteome</keyword>
<protein>
    <submittedName>
        <fullName evidence="2">Uncharacterized protein</fullName>
    </submittedName>
</protein>
<dbReference type="EMBL" id="VDMA02000003">
    <property type="protein sequence ID" value="KAB8186349.1"/>
    <property type="molecule type" value="Genomic_DNA"/>
</dbReference>